<feature type="compositionally biased region" description="Low complexity" evidence="1">
    <location>
        <begin position="17"/>
        <end position="38"/>
    </location>
</feature>
<keyword evidence="3" id="KW-1185">Reference proteome</keyword>
<feature type="compositionally biased region" description="Basic residues" evidence="1">
    <location>
        <begin position="69"/>
        <end position="88"/>
    </location>
</feature>
<sequence>MPLCGSEKLWPPRGSDSEAGSASSSVHSTSPPSQFSPLSTPPRSPTVRRRPLHPSLSAGHISVQSVRQRLAHLGRPRRPRRPPPRARLARPAVPAAAAGPHALAAVHLARNFHSAGARVVVCEVEGLFGLARFSAAVERFHRVPRPDAARPERYVQALCALAERERAALYVPVSAATPAHFDALAKPHLELLGCAVFCPSVREVALLDDALQALGLCAAAGLPTPAHHAVTSRDDLARLYASGAFRTGRHVLTSCRERLEVALPNQRGDLRLPHEPSAERPWVALHDAPGRHFLTCTTVKDAQVVANVTCRVEPGAGGLVPVEHAAVSAWLRTFFGKTRELRHVTGHVSFRFVEPAADVVLPLGVRVGVSMPCICYTSVHPRIVWRPCRHFSRQNSGPLVADAGRYWMHEAVLSTLRHPSVEAVSRLIGTVLDKREALFALWDPLPYLAYYHLQLPFRNVLALVQARNGLQYRTMAAPVH</sequence>
<reference evidence="2 3" key="1">
    <citation type="journal article" date="2022" name="Allergy">
        <title>Genome assembly and annotation of Periplaneta americana reveal a comprehensive cockroach allergen profile.</title>
        <authorList>
            <person name="Wang L."/>
            <person name="Xiong Q."/>
            <person name="Saelim N."/>
            <person name="Wang L."/>
            <person name="Nong W."/>
            <person name="Wan A.T."/>
            <person name="Shi M."/>
            <person name="Liu X."/>
            <person name="Cao Q."/>
            <person name="Hui J.H.L."/>
            <person name="Sookrung N."/>
            <person name="Leung T.F."/>
            <person name="Tungtrongchitr A."/>
            <person name="Tsui S.K.W."/>
        </authorList>
    </citation>
    <scope>NUCLEOTIDE SEQUENCE [LARGE SCALE GENOMIC DNA]</scope>
    <source>
        <strain evidence="2">PWHHKU_190912</strain>
    </source>
</reference>
<proteinExistence type="predicted"/>
<evidence type="ECO:0000313" key="3">
    <source>
        <dbReference type="Proteomes" id="UP001148838"/>
    </source>
</evidence>
<dbReference type="Proteomes" id="UP001148838">
    <property type="component" value="Unassembled WGS sequence"/>
</dbReference>
<name>A0ABQ8TBF7_PERAM</name>
<evidence type="ECO:0000313" key="2">
    <source>
        <dbReference type="EMBL" id="KAJ4443878.1"/>
    </source>
</evidence>
<comment type="caution">
    <text evidence="2">The sequence shown here is derived from an EMBL/GenBank/DDBJ whole genome shotgun (WGS) entry which is preliminary data.</text>
</comment>
<accession>A0ABQ8TBF7</accession>
<feature type="region of interest" description="Disordered" evidence="1">
    <location>
        <begin position="1"/>
        <end position="92"/>
    </location>
</feature>
<evidence type="ECO:0000256" key="1">
    <source>
        <dbReference type="SAM" id="MobiDB-lite"/>
    </source>
</evidence>
<gene>
    <name evidence="2" type="ORF">ANN_05665</name>
</gene>
<organism evidence="2 3">
    <name type="scientific">Periplaneta americana</name>
    <name type="common">American cockroach</name>
    <name type="synonym">Blatta americana</name>
    <dbReference type="NCBI Taxonomy" id="6978"/>
    <lineage>
        <taxon>Eukaryota</taxon>
        <taxon>Metazoa</taxon>
        <taxon>Ecdysozoa</taxon>
        <taxon>Arthropoda</taxon>
        <taxon>Hexapoda</taxon>
        <taxon>Insecta</taxon>
        <taxon>Pterygota</taxon>
        <taxon>Neoptera</taxon>
        <taxon>Polyneoptera</taxon>
        <taxon>Dictyoptera</taxon>
        <taxon>Blattodea</taxon>
        <taxon>Blattoidea</taxon>
        <taxon>Blattidae</taxon>
        <taxon>Blattinae</taxon>
        <taxon>Periplaneta</taxon>
    </lineage>
</organism>
<protein>
    <submittedName>
        <fullName evidence="2">Uncharacterized protein</fullName>
    </submittedName>
</protein>
<dbReference type="EMBL" id="JAJSOF020000013">
    <property type="protein sequence ID" value="KAJ4443878.1"/>
    <property type="molecule type" value="Genomic_DNA"/>
</dbReference>